<evidence type="ECO:0000313" key="22">
    <source>
        <dbReference type="Proteomes" id="UP000184241"/>
    </source>
</evidence>
<dbReference type="GO" id="GO:0000166">
    <property type="term" value="F:nucleotide binding"/>
    <property type="evidence" value="ECO:0007669"/>
    <property type="project" value="UniProtKB-KW"/>
</dbReference>
<evidence type="ECO:0000256" key="15">
    <source>
        <dbReference type="ARBA" id="ARBA00023141"/>
    </source>
</evidence>
<comment type="function">
    <text evidence="18">Catalyzes the conversion of 3-deoxy-D-arabino-heptulosonate 7-phosphate (DAHP) to dehydroquinate (DHQ).</text>
</comment>
<keyword evidence="10 18" id="KW-0028">Amino-acid biosynthesis</keyword>
<feature type="binding site" evidence="18">
    <location>
        <position position="262"/>
    </location>
    <ligand>
        <name>Zn(2+)</name>
        <dbReference type="ChEBI" id="CHEBI:29105"/>
    </ligand>
</feature>
<evidence type="ECO:0000256" key="18">
    <source>
        <dbReference type="HAMAP-Rule" id="MF_00110"/>
    </source>
</evidence>
<keyword evidence="12 18" id="KW-0547">Nucleotide-binding</keyword>
<comment type="pathway">
    <text evidence="5 18">Metabolic intermediate biosynthesis; chorismate biosynthesis; chorismate from D-erythrose 4-phosphate and phosphoenolpyruvate: step 2/7.</text>
</comment>
<dbReference type="RefSeq" id="WP_073020698.1">
    <property type="nucleotide sequence ID" value="NZ_FQXU01000009.1"/>
</dbReference>
<keyword evidence="17 18" id="KW-0170">Cobalt</keyword>
<keyword evidence="15 18" id="KW-0057">Aromatic amino acid biosynthesis</keyword>
<dbReference type="Gene3D" id="3.40.50.1970">
    <property type="match status" value="1"/>
</dbReference>
<evidence type="ECO:0000256" key="7">
    <source>
        <dbReference type="ARBA" id="ARBA00013031"/>
    </source>
</evidence>
<keyword evidence="16 18" id="KW-0456">Lyase</keyword>
<dbReference type="InterPro" id="IPR056179">
    <property type="entry name" value="DHQS_C"/>
</dbReference>
<dbReference type="FunFam" id="3.40.50.1970:FF:000007">
    <property type="entry name" value="Pentafunctional AROM polypeptide"/>
    <property type="match status" value="1"/>
</dbReference>
<evidence type="ECO:0000256" key="2">
    <source>
        <dbReference type="ARBA" id="ARBA00001911"/>
    </source>
</evidence>
<evidence type="ECO:0000256" key="6">
    <source>
        <dbReference type="ARBA" id="ARBA00005412"/>
    </source>
</evidence>
<dbReference type="EC" id="4.2.3.4" evidence="7 18"/>
<dbReference type="PIRSF" id="PIRSF001455">
    <property type="entry name" value="DHQ_synth"/>
    <property type="match status" value="1"/>
</dbReference>
<evidence type="ECO:0000256" key="12">
    <source>
        <dbReference type="ARBA" id="ARBA00022741"/>
    </source>
</evidence>
<keyword evidence="11 18" id="KW-0479">Metal-binding</keyword>
<feature type="binding site" evidence="18">
    <location>
        <position position="245"/>
    </location>
    <ligand>
        <name>Zn(2+)</name>
        <dbReference type="ChEBI" id="CHEBI:29105"/>
    </ligand>
</feature>
<reference evidence="21 22" key="1">
    <citation type="submission" date="2016-11" db="EMBL/GenBank/DDBJ databases">
        <authorList>
            <person name="Jaros S."/>
            <person name="Januszkiewicz K."/>
            <person name="Wedrychowicz H."/>
        </authorList>
    </citation>
    <scope>NUCLEOTIDE SEQUENCE [LARGE SCALE GENOMIC DNA]</scope>
    <source>
        <strain evidence="21 22">DSM 6191</strain>
    </source>
</reference>
<protein>
    <recommendedName>
        <fullName evidence="8 18">3-dehydroquinate synthase</fullName>
        <shortName evidence="18">DHQS</shortName>
        <ecNumber evidence="7 18">4.2.3.4</ecNumber>
    </recommendedName>
</protein>
<dbReference type="GO" id="GO:0003856">
    <property type="term" value="F:3-dehydroquinate synthase activity"/>
    <property type="evidence" value="ECO:0007669"/>
    <property type="project" value="UniProtKB-UniRule"/>
</dbReference>
<evidence type="ECO:0000256" key="16">
    <source>
        <dbReference type="ARBA" id="ARBA00023239"/>
    </source>
</evidence>
<evidence type="ECO:0000256" key="11">
    <source>
        <dbReference type="ARBA" id="ARBA00022723"/>
    </source>
</evidence>
<sequence>MELKVNLEENSYPIIIEKGSIKNISKHLKDKFKGKKIAIISDNIVYGIYGDGLKKALECDGYTAKGIVIQAGEKSKSFSTLPAVYNELLEFKLTRTDIILALGGGVVGDLAGFVASTYLRGVPFIQIPTTLLAQVDSSVGGKVGVDLEKGKNLVGGFYHPKLVIIDPEVLNTLSDRIFKDGLAEVIKYGCIKDRDLFDKLKAYKDKKVLIEDIEEIIYNCCDIKRKVVEEDEKDTGERMLLNFGHTLGHAIEQYYKYERYTHGEGVAIGMYQIMKSAYSKGLVAEGVAEEIKDILIKYDLPYSLDGENIDELINVIKLDKKNINNSLSLILLKEIGESYIYLSDENFFSDI</sequence>
<dbReference type="GO" id="GO:0008652">
    <property type="term" value="P:amino acid biosynthetic process"/>
    <property type="evidence" value="ECO:0007669"/>
    <property type="project" value="UniProtKB-KW"/>
</dbReference>
<dbReference type="Gene3D" id="1.20.1090.10">
    <property type="entry name" value="Dehydroquinate synthase-like - alpha domain"/>
    <property type="match status" value="1"/>
</dbReference>
<evidence type="ECO:0000256" key="8">
    <source>
        <dbReference type="ARBA" id="ARBA00017684"/>
    </source>
</evidence>
<comment type="cofactor">
    <cofactor evidence="18">
        <name>Co(2+)</name>
        <dbReference type="ChEBI" id="CHEBI:48828"/>
    </cofactor>
    <cofactor evidence="18">
        <name>Zn(2+)</name>
        <dbReference type="ChEBI" id="CHEBI:29105"/>
    </cofactor>
    <text evidence="18">Binds 1 divalent metal cation per subunit. Can use either Co(2+) or Zn(2+).</text>
</comment>
<comment type="cofactor">
    <cofactor evidence="3">
        <name>Zn(2+)</name>
        <dbReference type="ChEBI" id="CHEBI:29105"/>
    </cofactor>
</comment>
<evidence type="ECO:0000256" key="1">
    <source>
        <dbReference type="ARBA" id="ARBA00001393"/>
    </source>
</evidence>
<dbReference type="EMBL" id="FQXU01000009">
    <property type="protein sequence ID" value="SHI24436.1"/>
    <property type="molecule type" value="Genomic_DNA"/>
</dbReference>
<feature type="binding site" evidence="18">
    <location>
        <begin position="129"/>
        <end position="130"/>
    </location>
    <ligand>
        <name>NAD(+)</name>
        <dbReference type="ChEBI" id="CHEBI:57540"/>
    </ligand>
</feature>
<dbReference type="GO" id="GO:0009073">
    <property type="term" value="P:aromatic amino acid family biosynthetic process"/>
    <property type="evidence" value="ECO:0007669"/>
    <property type="project" value="UniProtKB-KW"/>
</dbReference>
<comment type="caution">
    <text evidence="18">Lacks conserved residue(s) required for the propagation of feature annotation.</text>
</comment>
<feature type="domain" description="3-dehydroquinate synthase C-terminal" evidence="20">
    <location>
        <begin position="181"/>
        <end position="322"/>
    </location>
</feature>
<evidence type="ECO:0000256" key="3">
    <source>
        <dbReference type="ARBA" id="ARBA00001947"/>
    </source>
</evidence>
<dbReference type="Proteomes" id="UP000184241">
    <property type="component" value="Unassembled WGS sequence"/>
</dbReference>
<dbReference type="InterPro" id="IPR016037">
    <property type="entry name" value="DHQ_synth_AroB"/>
</dbReference>
<feature type="binding site" evidence="18">
    <location>
        <position position="142"/>
    </location>
    <ligand>
        <name>NAD(+)</name>
        <dbReference type="ChEBI" id="CHEBI:57540"/>
    </ligand>
</feature>
<feature type="binding site" evidence="18">
    <location>
        <begin position="105"/>
        <end position="109"/>
    </location>
    <ligand>
        <name>NAD(+)</name>
        <dbReference type="ChEBI" id="CHEBI:57540"/>
    </ligand>
</feature>
<dbReference type="Pfam" id="PF01761">
    <property type="entry name" value="DHQ_synthase"/>
    <property type="match status" value="1"/>
</dbReference>
<evidence type="ECO:0000256" key="17">
    <source>
        <dbReference type="ARBA" id="ARBA00023285"/>
    </source>
</evidence>
<evidence type="ECO:0000256" key="4">
    <source>
        <dbReference type="ARBA" id="ARBA00004496"/>
    </source>
</evidence>
<keyword evidence="13 18" id="KW-0862">Zinc</keyword>
<comment type="subcellular location">
    <subcellularLocation>
        <location evidence="4 18">Cytoplasm</location>
    </subcellularLocation>
</comment>
<comment type="similarity">
    <text evidence="6 18">Belongs to the sugar phosphate cyclases superfamily. Dehydroquinate synthase family.</text>
</comment>
<evidence type="ECO:0000313" key="21">
    <source>
        <dbReference type="EMBL" id="SHI24436.1"/>
    </source>
</evidence>
<comment type="cofactor">
    <cofactor evidence="2 18">
        <name>NAD(+)</name>
        <dbReference type="ChEBI" id="CHEBI:57540"/>
    </cofactor>
</comment>
<feature type="binding site" evidence="18">
    <location>
        <position position="151"/>
    </location>
    <ligand>
        <name>NAD(+)</name>
        <dbReference type="ChEBI" id="CHEBI:57540"/>
    </ligand>
</feature>
<keyword evidence="9 18" id="KW-0963">Cytoplasm</keyword>
<dbReference type="UniPathway" id="UPA00053">
    <property type="reaction ID" value="UER00085"/>
</dbReference>
<evidence type="ECO:0000259" key="20">
    <source>
        <dbReference type="Pfam" id="PF24621"/>
    </source>
</evidence>
<accession>A0A1M5ZJM3</accession>
<dbReference type="GO" id="GO:0046872">
    <property type="term" value="F:metal ion binding"/>
    <property type="evidence" value="ECO:0007669"/>
    <property type="project" value="UniProtKB-KW"/>
</dbReference>
<feature type="domain" description="3-dehydroquinate synthase N-terminal" evidence="19">
    <location>
        <begin position="67"/>
        <end position="179"/>
    </location>
</feature>
<dbReference type="AlphaFoldDB" id="A0A1M5ZJM3"/>
<feature type="binding site" evidence="18">
    <location>
        <position position="184"/>
    </location>
    <ligand>
        <name>Zn(2+)</name>
        <dbReference type="ChEBI" id="CHEBI:29105"/>
    </ligand>
</feature>
<comment type="catalytic activity">
    <reaction evidence="1 18">
        <text>7-phospho-2-dehydro-3-deoxy-D-arabino-heptonate = 3-dehydroquinate + phosphate</text>
        <dbReference type="Rhea" id="RHEA:21968"/>
        <dbReference type="ChEBI" id="CHEBI:32364"/>
        <dbReference type="ChEBI" id="CHEBI:43474"/>
        <dbReference type="ChEBI" id="CHEBI:58394"/>
        <dbReference type="EC" id="4.2.3.4"/>
    </reaction>
</comment>
<evidence type="ECO:0000256" key="9">
    <source>
        <dbReference type="ARBA" id="ARBA00022490"/>
    </source>
</evidence>
<dbReference type="InterPro" id="IPR030963">
    <property type="entry name" value="DHQ_synth_fam"/>
</dbReference>
<dbReference type="HAMAP" id="MF_00110">
    <property type="entry name" value="DHQ_synthase"/>
    <property type="match status" value="1"/>
</dbReference>
<organism evidence="21 22">
    <name type="scientific">Clostridium intestinale DSM 6191</name>
    <dbReference type="NCBI Taxonomy" id="1121320"/>
    <lineage>
        <taxon>Bacteria</taxon>
        <taxon>Bacillati</taxon>
        <taxon>Bacillota</taxon>
        <taxon>Clostridia</taxon>
        <taxon>Eubacteriales</taxon>
        <taxon>Clostridiaceae</taxon>
        <taxon>Clostridium</taxon>
    </lineage>
</organism>
<dbReference type="GO" id="GO:0009423">
    <property type="term" value="P:chorismate biosynthetic process"/>
    <property type="evidence" value="ECO:0007669"/>
    <property type="project" value="UniProtKB-UniRule"/>
</dbReference>
<dbReference type="InterPro" id="IPR050071">
    <property type="entry name" value="Dehydroquinate_synthase"/>
</dbReference>
<evidence type="ECO:0000256" key="13">
    <source>
        <dbReference type="ARBA" id="ARBA00022833"/>
    </source>
</evidence>
<dbReference type="InterPro" id="IPR030960">
    <property type="entry name" value="DHQS/DOIS_N"/>
</dbReference>
<evidence type="ECO:0000256" key="14">
    <source>
        <dbReference type="ARBA" id="ARBA00023027"/>
    </source>
</evidence>
<gene>
    <name evidence="18" type="primary">aroB</name>
    <name evidence="21" type="ORF">SAMN02745941_03022</name>
</gene>
<dbReference type="PANTHER" id="PTHR43622:SF7">
    <property type="entry name" value="3-DEHYDROQUINATE SYNTHASE, CHLOROPLASTIC"/>
    <property type="match status" value="1"/>
</dbReference>
<dbReference type="GO" id="GO:0005737">
    <property type="term" value="C:cytoplasm"/>
    <property type="evidence" value="ECO:0007669"/>
    <property type="project" value="UniProtKB-SubCell"/>
</dbReference>
<dbReference type="SUPFAM" id="SSF56796">
    <property type="entry name" value="Dehydroquinate synthase-like"/>
    <property type="match status" value="1"/>
</dbReference>
<dbReference type="Pfam" id="PF24621">
    <property type="entry name" value="DHQS_C"/>
    <property type="match status" value="1"/>
</dbReference>
<evidence type="ECO:0000256" key="5">
    <source>
        <dbReference type="ARBA" id="ARBA00004661"/>
    </source>
</evidence>
<proteinExistence type="inferred from homology"/>
<dbReference type="CDD" id="cd08195">
    <property type="entry name" value="DHQS"/>
    <property type="match status" value="1"/>
</dbReference>
<name>A0A1M5ZJM3_9CLOT</name>
<dbReference type="NCBIfam" id="TIGR01357">
    <property type="entry name" value="aroB"/>
    <property type="match status" value="1"/>
</dbReference>
<dbReference type="PANTHER" id="PTHR43622">
    <property type="entry name" value="3-DEHYDROQUINATE SYNTHASE"/>
    <property type="match status" value="1"/>
</dbReference>
<evidence type="ECO:0000256" key="10">
    <source>
        <dbReference type="ARBA" id="ARBA00022605"/>
    </source>
</evidence>
<keyword evidence="14 18" id="KW-0520">NAD</keyword>
<evidence type="ECO:0000259" key="19">
    <source>
        <dbReference type="Pfam" id="PF01761"/>
    </source>
</evidence>